<keyword evidence="2" id="KW-0326">Glycosidase</keyword>
<dbReference type="InterPro" id="IPR001910">
    <property type="entry name" value="Inosine/uridine_hydrolase_dom"/>
</dbReference>
<dbReference type="Pfam" id="PF01156">
    <property type="entry name" value="IU_nuc_hydro"/>
    <property type="match status" value="1"/>
</dbReference>
<dbReference type="Gene3D" id="3.90.245.10">
    <property type="entry name" value="Ribonucleoside hydrolase-like"/>
    <property type="match status" value="1"/>
</dbReference>
<dbReference type="PANTHER" id="PTHR12304">
    <property type="entry name" value="INOSINE-URIDINE PREFERRING NUCLEOSIDE HYDROLASE"/>
    <property type="match status" value="1"/>
</dbReference>
<reference evidence="4 5" key="1">
    <citation type="submission" date="2020-01" db="EMBL/GenBank/DDBJ databases">
        <title>Ponticoccus aerotolerans gen. nov., sp. nov., an anaerobic bacterium and proposal of Ponticoccusceae fam. nov., Ponticoccusles ord. nov. and Ponticoccuse classis nov. in the phylum Kiritimatiellaeota.</title>
        <authorList>
            <person name="Zhou L.Y."/>
            <person name="Du Z.J."/>
        </authorList>
    </citation>
    <scope>NUCLEOTIDE SEQUENCE [LARGE SCALE GENOMIC DNA]</scope>
    <source>
        <strain evidence="4 5">S-5007</strain>
    </source>
</reference>
<dbReference type="KEGG" id="taer:GT409_08205"/>
<evidence type="ECO:0000313" key="4">
    <source>
        <dbReference type="EMBL" id="QHI69437.1"/>
    </source>
</evidence>
<dbReference type="Proteomes" id="UP000464954">
    <property type="component" value="Chromosome"/>
</dbReference>
<sequence>MMRETAGAFGKTRLLIDTDANNETDDQHAIAYALFSDESLDVEGITVNQTHNGGTVDVQMEEAVRIVKLCDRYPDIPMYKGANGNLKDILPHLDTPDFDGHEAVDFIIEQALKESDSKLVLLPIGKLTNIALALAKAPEIIPNVRVVWLGSNFPAEEDVEYNLTSDRDAVRYLLDCPVEFEMVTVLFGDPEGTWGLKVSQEEILRTMPGVGPRISEPVTGRHGGEFFCFGDYSANLYANAPQHGTPPGRPLFDVGAVAVVKNPEWARATVIPRPMLVDRGWSLRPENSMKMVVWDCFNRTEIISDFFETMEACRMCSC</sequence>
<evidence type="ECO:0000256" key="1">
    <source>
        <dbReference type="ARBA" id="ARBA00022801"/>
    </source>
</evidence>
<evidence type="ECO:0000259" key="3">
    <source>
        <dbReference type="Pfam" id="PF01156"/>
    </source>
</evidence>
<dbReference type="AlphaFoldDB" id="A0A6P1M6E6"/>
<evidence type="ECO:0000313" key="5">
    <source>
        <dbReference type="Proteomes" id="UP000464954"/>
    </source>
</evidence>
<keyword evidence="1 4" id="KW-0378">Hydrolase</keyword>
<dbReference type="InterPro" id="IPR036452">
    <property type="entry name" value="Ribo_hydro-like"/>
</dbReference>
<dbReference type="PANTHER" id="PTHR12304:SF4">
    <property type="entry name" value="URIDINE NUCLEOSIDASE"/>
    <property type="match status" value="1"/>
</dbReference>
<protein>
    <submittedName>
        <fullName evidence="4">Nucleoside hydrolase</fullName>
    </submittedName>
</protein>
<organism evidence="4 5">
    <name type="scientific">Tichowtungia aerotolerans</name>
    <dbReference type="NCBI Taxonomy" id="2697043"/>
    <lineage>
        <taxon>Bacteria</taxon>
        <taxon>Pseudomonadati</taxon>
        <taxon>Kiritimatiellota</taxon>
        <taxon>Tichowtungiia</taxon>
        <taxon>Tichowtungiales</taxon>
        <taxon>Tichowtungiaceae</taxon>
        <taxon>Tichowtungia</taxon>
    </lineage>
</organism>
<gene>
    <name evidence="4" type="ORF">GT409_08205</name>
</gene>
<dbReference type="GO" id="GO:0008477">
    <property type="term" value="F:purine nucleosidase activity"/>
    <property type="evidence" value="ECO:0007669"/>
    <property type="project" value="TreeGrafter"/>
</dbReference>
<name>A0A6P1M6E6_9BACT</name>
<evidence type="ECO:0000256" key="2">
    <source>
        <dbReference type="ARBA" id="ARBA00023295"/>
    </source>
</evidence>
<dbReference type="SUPFAM" id="SSF53590">
    <property type="entry name" value="Nucleoside hydrolase"/>
    <property type="match status" value="1"/>
</dbReference>
<dbReference type="EMBL" id="CP047593">
    <property type="protein sequence ID" value="QHI69437.1"/>
    <property type="molecule type" value="Genomic_DNA"/>
</dbReference>
<accession>A0A6P1M6E6</accession>
<feature type="domain" description="Inosine/uridine-preferring nucleoside hydrolase" evidence="3">
    <location>
        <begin position="14"/>
        <end position="267"/>
    </location>
</feature>
<dbReference type="GO" id="GO:0006152">
    <property type="term" value="P:purine nucleoside catabolic process"/>
    <property type="evidence" value="ECO:0007669"/>
    <property type="project" value="TreeGrafter"/>
</dbReference>
<dbReference type="InterPro" id="IPR023186">
    <property type="entry name" value="IUNH"/>
</dbReference>
<dbReference type="GO" id="GO:0005829">
    <property type="term" value="C:cytosol"/>
    <property type="evidence" value="ECO:0007669"/>
    <property type="project" value="TreeGrafter"/>
</dbReference>
<proteinExistence type="predicted"/>
<dbReference type="RefSeq" id="WP_160628619.1">
    <property type="nucleotide sequence ID" value="NZ_CP047593.1"/>
</dbReference>
<keyword evidence="5" id="KW-1185">Reference proteome</keyword>